<evidence type="ECO:0000256" key="14">
    <source>
        <dbReference type="SAM" id="SignalP"/>
    </source>
</evidence>
<evidence type="ECO:0000256" key="2">
    <source>
        <dbReference type="ARBA" id="ARBA00008422"/>
    </source>
</evidence>
<organism evidence="15 16">
    <name type="scientific">Hermetia illucens</name>
    <name type="common">Black soldier fly</name>
    <dbReference type="NCBI Taxonomy" id="343691"/>
    <lineage>
        <taxon>Eukaryota</taxon>
        <taxon>Metazoa</taxon>
        <taxon>Ecdysozoa</taxon>
        <taxon>Arthropoda</taxon>
        <taxon>Hexapoda</taxon>
        <taxon>Insecta</taxon>
        <taxon>Pterygota</taxon>
        <taxon>Neoptera</taxon>
        <taxon>Endopterygota</taxon>
        <taxon>Diptera</taxon>
        <taxon>Brachycera</taxon>
        <taxon>Stratiomyomorpha</taxon>
        <taxon>Stratiomyidae</taxon>
        <taxon>Hermetiinae</taxon>
        <taxon>Hermetia</taxon>
    </lineage>
</organism>
<dbReference type="Gene3D" id="3.40.50.1240">
    <property type="entry name" value="Phosphoglycerate mutase-like"/>
    <property type="match status" value="1"/>
</dbReference>
<evidence type="ECO:0000256" key="9">
    <source>
        <dbReference type="ARBA" id="ARBA00031642"/>
    </source>
</evidence>
<evidence type="ECO:0000256" key="6">
    <source>
        <dbReference type="ARBA" id="ARBA00022729"/>
    </source>
</evidence>
<dbReference type="AlphaFoldDB" id="A0A7R8UL41"/>
<dbReference type="InterPro" id="IPR000560">
    <property type="entry name" value="His_Pase_clade-2"/>
</dbReference>
<keyword evidence="7" id="KW-0378">Hydrolase</keyword>
<reference evidence="15 16" key="1">
    <citation type="submission" date="2020-11" db="EMBL/GenBank/DDBJ databases">
        <authorList>
            <person name="Wallbank WR R."/>
            <person name="Pardo Diaz C."/>
            <person name="Kozak K."/>
            <person name="Martin S."/>
            <person name="Jiggins C."/>
            <person name="Moest M."/>
            <person name="Warren A I."/>
            <person name="Generalovic N T."/>
            <person name="Byers J.R.P. K."/>
            <person name="Montejo-Kovacevich G."/>
            <person name="Yen C E."/>
        </authorList>
    </citation>
    <scope>NUCLEOTIDE SEQUENCE [LARGE SCALE GENOMIC DNA]</scope>
</reference>
<evidence type="ECO:0000256" key="3">
    <source>
        <dbReference type="ARBA" id="ARBA00012976"/>
    </source>
</evidence>
<evidence type="ECO:0000313" key="15">
    <source>
        <dbReference type="EMBL" id="CAD7082628.1"/>
    </source>
</evidence>
<gene>
    <name evidence="15" type="ORF">HERILL_LOCUS5647</name>
</gene>
<proteinExistence type="inferred from homology"/>
<name>A0A7R8UL41_HERIL</name>
<evidence type="ECO:0000256" key="8">
    <source>
        <dbReference type="ARBA" id="ARBA00023136"/>
    </source>
</evidence>
<evidence type="ECO:0000256" key="7">
    <source>
        <dbReference type="ARBA" id="ARBA00022801"/>
    </source>
</evidence>
<evidence type="ECO:0000256" key="13">
    <source>
        <dbReference type="ARBA" id="ARBA00043832"/>
    </source>
</evidence>
<feature type="signal peptide" evidence="14">
    <location>
        <begin position="1"/>
        <end position="21"/>
    </location>
</feature>
<comment type="catalytic activity">
    <reaction evidence="13">
        <text>(2R)-2,3-bisphosphoglycerate + H2O = (2R)-2-phosphoglycerate + phosphate</text>
        <dbReference type="Rhea" id="RHEA:27381"/>
        <dbReference type="ChEBI" id="CHEBI:15377"/>
        <dbReference type="ChEBI" id="CHEBI:43474"/>
        <dbReference type="ChEBI" id="CHEBI:58248"/>
        <dbReference type="ChEBI" id="CHEBI:58289"/>
        <dbReference type="EC" id="3.1.3.80"/>
    </reaction>
    <physiologicalReaction direction="left-to-right" evidence="13">
        <dbReference type="Rhea" id="RHEA:27382"/>
    </physiologicalReaction>
</comment>
<dbReference type="InterPro" id="IPR029033">
    <property type="entry name" value="His_PPase_superfam"/>
</dbReference>
<sequence length="368" mass="42948">MGKKLLFMFFVSVIFYQNAFAKKHFGNECCEEYCYSADEDQEQIKYLSCNTAYQLVKGNDYADQYMVPNCKPVRFWLLSRHGARLLEREEIEALPELVSLRDQIIENYEVKKSAPAKGALCDQDLQLIKNWEVDKNITKDKDEYLTVQGWNDAKGLAEDYKKVYPELLGREYDPNKFLFYHTGKQQMEASMKAFMEGLFGPGVYNGISQFARPKNDSFLIPMKYCRPWAAVVDNLKTSDESAMNKFITSPLFAQMLADVSRRLGFDNPLTFKQVQLIYNLCAYEKAWFFDKPSPWCSVLTLEQVKIMEYEYDLFYQYRSGYGNDYNHHLPCEVMKDMLSRMAKDEEPRVTAYFSHSIFVQMFATALGI</sequence>
<comment type="similarity">
    <text evidence="2">Belongs to the histidine acid phosphatase family. MINPP1 subfamily.</text>
</comment>
<dbReference type="SUPFAM" id="SSF53254">
    <property type="entry name" value="Phosphoglycerate mutase-like"/>
    <property type="match status" value="1"/>
</dbReference>
<accession>A0A7R8UL41</accession>
<dbReference type="InParanoid" id="A0A7R8UL41"/>
<comment type="subcellular location">
    <subcellularLocation>
        <location evidence="1">Membrane</location>
    </subcellularLocation>
</comment>
<keyword evidence="6 14" id="KW-0732">Signal</keyword>
<comment type="catalytic activity">
    <reaction evidence="12">
        <text>1D-myo-inositol hexakisphosphate + H2O = 1D-myo-inositol 1,2,4,5,6-pentakisphosphate + phosphate</text>
        <dbReference type="Rhea" id="RHEA:16989"/>
        <dbReference type="ChEBI" id="CHEBI:15377"/>
        <dbReference type="ChEBI" id="CHEBI:43474"/>
        <dbReference type="ChEBI" id="CHEBI:57798"/>
        <dbReference type="ChEBI" id="CHEBI:58130"/>
        <dbReference type="EC" id="3.1.3.62"/>
    </reaction>
    <physiologicalReaction direction="left-to-right" evidence="12">
        <dbReference type="Rhea" id="RHEA:16990"/>
    </physiologicalReaction>
</comment>
<evidence type="ECO:0000256" key="5">
    <source>
        <dbReference type="ARBA" id="ARBA00018097"/>
    </source>
</evidence>
<keyword evidence="16" id="KW-1185">Reference proteome</keyword>
<feature type="chain" id="PRO_5031361018" description="Multiple inositol polyphosphate phosphatase 1" evidence="14">
    <location>
        <begin position="22"/>
        <end position="368"/>
    </location>
</feature>
<dbReference type="EC" id="3.1.3.62" evidence="4"/>
<dbReference type="FunCoup" id="A0A7R8UL41">
    <property type="interactions" value="132"/>
</dbReference>
<evidence type="ECO:0000256" key="11">
    <source>
        <dbReference type="ARBA" id="ARBA00043671"/>
    </source>
</evidence>
<evidence type="ECO:0000313" key="16">
    <source>
        <dbReference type="Proteomes" id="UP000594454"/>
    </source>
</evidence>
<comment type="catalytic activity">
    <reaction evidence="10">
        <text>1D-myo-inositol 1,2,5,6-tetrakisphosphate + H2O = 1D-myo-inositol 1,2,6-trisphosphate + phosphate</text>
        <dbReference type="Rhea" id="RHEA:77119"/>
        <dbReference type="ChEBI" id="CHEBI:15377"/>
        <dbReference type="ChEBI" id="CHEBI:43474"/>
        <dbReference type="ChEBI" id="CHEBI:195535"/>
        <dbReference type="ChEBI" id="CHEBI:195537"/>
        <dbReference type="EC" id="3.1.3.62"/>
    </reaction>
    <physiologicalReaction direction="left-to-right" evidence="10">
        <dbReference type="Rhea" id="RHEA:77120"/>
    </physiologicalReaction>
</comment>
<dbReference type="Proteomes" id="UP000594454">
    <property type="component" value="Chromosome 2"/>
</dbReference>
<protein>
    <recommendedName>
        <fullName evidence="5">Multiple inositol polyphosphate phosphatase 1</fullName>
        <ecNumber evidence="4">3.1.3.62</ecNumber>
        <ecNumber evidence="3">3.1.3.80</ecNumber>
    </recommendedName>
    <alternativeName>
        <fullName evidence="9">2,3-bisphosphoglycerate 3-phosphatase</fullName>
    </alternativeName>
</protein>
<evidence type="ECO:0000256" key="1">
    <source>
        <dbReference type="ARBA" id="ARBA00004370"/>
    </source>
</evidence>
<dbReference type="OrthoDB" id="6509975at2759"/>
<dbReference type="GO" id="GO:0003993">
    <property type="term" value="F:acid phosphatase activity"/>
    <property type="evidence" value="ECO:0007669"/>
    <property type="project" value="TreeGrafter"/>
</dbReference>
<dbReference type="GO" id="GO:0052745">
    <property type="term" value="F:inositol phosphate phosphatase activity"/>
    <property type="evidence" value="ECO:0007669"/>
    <property type="project" value="TreeGrafter"/>
</dbReference>
<dbReference type="EC" id="3.1.3.80" evidence="3"/>
<dbReference type="OMA" id="GEMCAQD"/>
<keyword evidence="8" id="KW-0472">Membrane</keyword>
<evidence type="ECO:0000256" key="4">
    <source>
        <dbReference type="ARBA" id="ARBA00013040"/>
    </source>
</evidence>
<evidence type="ECO:0000256" key="10">
    <source>
        <dbReference type="ARBA" id="ARBA00043668"/>
    </source>
</evidence>
<dbReference type="EMBL" id="LR899010">
    <property type="protein sequence ID" value="CAD7082628.1"/>
    <property type="molecule type" value="Genomic_DNA"/>
</dbReference>
<dbReference type="Pfam" id="PF00328">
    <property type="entry name" value="His_Phos_2"/>
    <property type="match status" value="1"/>
</dbReference>
<dbReference type="CDD" id="cd07061">
    <property type="entry name" value="HP_HAP_like"/>
    <property type="match status" value="1"/>
</dbReference>
<dbReference type="PANTHER" id="PTHR20963:SF8">
    <property type="entry name" value="MULTIPLE INOSITOL POLYPHOSPHATE PHOSPHATASE 1"/>
    <property type="match status" value="1"/>
</dbReference>
<comment type="catalytic activity">
    <reaction evidence="11">
        <text>1D-myo-inositol 1,2,4,5,6-pentakisphosphate + H2O = 1D-myo-inositol 1,2,5,6-tetrakisphosphate + phosphate</text>
        <dbReference type="Rhea" id="RHEA:77115"/>
        <dbReference type="ChEBI" id="CHEBI:15377"/>
        <dbReference type="ChEBI" id="CHEBI:43474"/>
        <dbReference type="ChEBI" id="CHEBI:57798"/>
        <dbReference type="ChEBI" id="CHEBI:195535"/>
        <dbReference type="EC" id="3.1.3.62"/>
    </reaction>
    <physiologicalReaction direction="left-to-right" evidence="11">
        <dbReference type="Rhea" id="RHEA:77116"/>
    </physiologicalReaction>
</comment>
<dbReference type="GO" id="GO:0016020">
    <property type="term" value="C:membrane"/>
    <property type="evidence" value="ECO:0007669"/>
    <property type="project" value="UniProtKB-SubCell"/>
</dbReference>
<dbReference type="PANTHER" id="PTHR20963">
    <property type="entry name" value="MULTIPLE INOSITOL POLYPHOSPHATE PHOSPHATASE-RELATED"/>
    <property type="match status" value="1"/>
</dbReference>
<evidence type="ECO:0000256" key="12">
    <source>
        <dbReference type="ARBA" id="ARBA00043691"/>
    </source>
</evidence>
<dbReference type="GO" id="GO:0034417">
    <property type="term" value="F:bisphosphoglycerate 3-phosphatase activity"/>
    <property type="evidence" value="ECO:0007669"/>
    <property type="project" value="UniProtKB-EC"/>
</dbReference>